<reference evidence="2" key="1">
    <citation type="journal article" date="2020" name="Cell">
        <title>Large-Scale Comparative Analyses of Tick Genomes Elucidate Their Genetic Diversity and Vector Capacities.</title>
        <authorList>
            <consortium name="Tick Genome and Microbiome Consortium (TIGMIC)"/>
            <person name="Jia N."/>
            <person name="Wang J."/>
            <person name="Shi W."/>
            <person name="Du L."/>
            <person name="Sun Y."/>
            <person name="Zhan W."/>
            <person name="Jiang J.F."/>
            <person name="Wang Q."/>
            <person name="Zhang B."/>
            <person name="Ji P."/>
            <person name="Bell-Sakyi L."/>
            <person name="Cui X.M."/>
            <person name="Yuan T.T."/>
            <person name="Jiang B.G."/>
            <person name="Yang W.F."/>
            <person name="Lam T.T."/>
            <person name="Chang Q.C."/>
            <person name="Ding S.J."/>
            <person name="Wang X.J."/>
            <person name="Zhu J.G."/>
            <person name="Ruan X.D."/>
            <person name="Zhao L."/>
            <person name="Wei J.T."/>
            <person name="Ye R.Z."/>
            <person name="Que T.C."/>
            <person name="Du C.H."/>
            <person name="Zhou Y.H."/>
            <person name="Cheng J.X."/>
            <person name="Dai P.F."/>
            <person name="Guo W.B."/>
            <person name="Han X.H."/>
            <person name="Huang E.J."/>
            <person name="Li L.F."/>
            <person name="Wei W."/>
            <person name="Gao Y.C."/>
            <person name="Liu J.Z."/>
            <person name="Shao H.Z."/>
            <person name="Wang X."/>
            <person name="Wang C.C."/>
            <person name="Yang T.C."/>
            <person name="Huo Q.B."/>
            <person name="Li W."/>
            <person name="Chen H.Y."/>
            <person name="Chen S.E."/>
            <person name="Zhou L.G."/>
            <person name="Ni X.B."/>
            <person name="Tian J.H."/>
            <person name="Sheng Y."/>
            <person name="Liu T."/>
            <person name="Pan Y.S."/>
            <person name="Xia L.Y."/>
            <person name="Li J."/>
            <person name="Zhao F."/>
            <person name="Cao W.C."/>
        </authorList>
    </citation>
    <scope>NUCLEOTIDE SEQUENCE</scope>
    <source>
        <strain evidence="2">Rsan-2018</strain>
    </source>
</reference>
<sequence>MASPAAENVFGGGGGRGRSAADRSDRFTNGTPHGLSSSSSRHYRLGRPIVAAPGGGGGGASAMTYRRGAKDDGCCSVGFLKCLLHTFNFIFLVSARNPSMHACRGMGSVRMRICMRARC</sequence>
<organism evidence="2 3">
    <name type="scientific">Rhipicephalus sanguineus</name>
    <name type="common">Brown dog tick</name>
    <name type="synonym">Ixodes sanguineus</name>
    <dbReference type="NCBI Taxonomy" id="34632"/>
    <lineage>
        <taxon>Eukaryota</taxon>
        <taxon>Metazoa</taxon>
        <taxon>Ecdysozoa</taxon>
        <taxon>Arthropoda</taxon>
        <taxon>Chelicerata</taxon>
        <taxon>Arachnida</taxon>
        <taxon>Acari</taxon>
        <taxon>Parasitiformes</taxon>
        <taxon>Ixodida</taxon>
        <taxon>Ixodoidea</taxon>
        <taxon>Ixodidae</taxon>
        <taxon>Rhipicephalinae</taxon>
        <taxon>Rhipicephalus</taxon>
        <taxon>Rhipicephalus</taxon>
    </lineage>
</organism>
<feature type="region of interest" description="Disordered" evidence="1">
    <location>
        <begin position="1"/>
        <end position="62"/>
    </location>
</feature>
<evidence type="ECO:0000313" key="2">
    <source>
        <dbReference type="EMBL" id="KAH7969511.1"/>
    </source>
</evidence>
<comment type="caution">
    <text evidence="2">The sequence shown here is derived from an EMBL/GenBank/DDBJ whole genome shotgun (WGS) entry which is preliminary data.</text>
</comment>
<accession>A0A9D4T2I1</accession>
<dbReference type="EMBL" id="JABSTV010001248">
    <property type="protein sequence ID" value="KAH7969511.1"/>
    <property type="molecule type" value="Genomic_DNA"/>
</dbReference>
<keyword evidence="3" id="KW-1185">Reference proteome</keyword>
<feature type="compositionally biased region" description="Polar residues" evidence="1">
    <location>
        <begin position="27"/>
        <end position="40"/>
    </location>
</feature>
<protein>
    <submittedName>
        <fullName evidence="2">Uncharacterized protein</fullName>
    </submittedName>
</protein>
<name>A0A9D4T2I1_RHISA</name>
<gene>
    <name evidence="2" type="ORF">HPB52_019116</name>
</gene>
<proteinExistence type="predicted"/>
<dbReference type="VEuPathDB" id="VectorBase:RSAN_050191"/>
<reference evidence="2" key="2">
    <citation type="submission" date="2021-09" db="EMBL/GenBank/DDBJ databases">
        <authorList>
            <person name="Jia N."/>
            <person name="Wang J."/>
            <person name="Shi W."/>
            <person name="Du L."/>
            <person name="Sun Y."/>
            <person name="Zhan W."/>
            <person name="Jiang J."/>
            <person name="Wang Q."/>
            <person name="Zhang B."/>
            <person name="Ji P."/>
            <person name="Sakyi L.B."/>
            <person name="Cui X."/>
            <person name="Yuan T."/>
            <person name="Jiang B."/>
            <person name="Yang W."/>
            <person name="Lam T.T.-Y."/>
            <person name="Chang Q."/>
            <person name="Ding S."/>
            <person name="Wang X."/>
            <person name="Zhu J."/>
            <person name="Ruan X."/>
            <person name="Zhao L."/>
            <person name="Wei J."/>
            <person name="Que T."/>
            <person name="Du C."/>
            <person name="Cheng J."/>
            <person name="Dai P."/>
            <person name="Han X."/>
            <person name="Huang E."/>
            <person name="Gao Y."/>
            <person name="Liu J."/>
            <person name="Shao H."/>
            <person name="Ye R."/>
            <person name="Li L."/>
            <person name="Wei W."/>
            <person name="Wang X."/>
            <person name="Wang C."/>
            <person name="Huo Q."/>
            <person name="Li W."/>
            <person name="Guo W."/>
            <person name="Chen H."/>
            <person name="Chen S."/>
            <person name="Zhou L."/>
            <person name="Zhou L."/>
            <person name="Ni X."/>
            <person name="Tian J."/>
            <person name="Zhou Y."/>
            <person name="Sheng Y."/>
            <person name="Liu T."/>
            <person name="Pan Y."/>
            <person name="Xia L."/>
            <person name="Li J."/>
            <person name="Zhao F."/>
            <person name="Cao W."/>
        </authorList>
    </citation>
    <scope>NUCLEOTIDE SEQUENCE</scope>
    <source>
        <strain evidence="2">Rsan-2018</strain>
        <tissue evidence="2">Larvae</tissue>
    </source>
</reference>
<dbReference type="AlphaFoldDB" id="A0A9D4T2I1"/>
<evidence type="ECO:0000256" key="1">
    <source>
        <dbReference type="SAM" id="MobiDB-lite"/>
    </source>
</evidence>
<evidence type="ECO:0000313" key="3">
    <source>
        <dbReference type="Proteomes" id="UP000821837"/>
    </source>
</evidence>
<dbReference type="Proteomes" id="UP000821837">
    <property type="component" value="Unassembled WGS sequence"/>
</dbReference>